<sequence>MKKIIIATTLILTSGFAAANTVPATGGFNGPTAGMQTTVAQALKANDDTPVKITGSITQALGDEDYQFSDGTNTIVVEIDDRVWQGVDVTPNDTITIIGSLDKDAWEDATIDVKRIVIAG</sequence>
<dbReference type="AlphaFoldDB" id="A0A9X3CM43"/>
<dbReference type="InterPro" id="IPR036700">
    <property type="entry name" value="BOBF_sf"/>
</dbReference>
<dbReference type="RefSeq" id="WP_265674331.1">
    <property type="nucleotide sequence ID" value="NZ_JAKRRY010000007.1"/>
</dbReference>
<evidence type="ECO:0000313" key="3">
    <source>
        <dbReference type="EMBL" id="MCW8345927.1"/>
    </source>
</evidence>
<dbReference type="NCBIfam" id="NF033674">
    <property type="entry name" value="stress_OB_fold"/>
    <property type="match status" value="1"/>
</dbReference>
<dbReference type="InterPro" id="IPR005220">
    <property type="entry name" value="CarO-like"/>
</dbReference>
<reference evidence="3" key="1">
    <citation type="submission" date="2022-02" db="EMBL/GenBank/DDBJ databases">
        <title>Vibrio sp. nov, a new bacterium isolated from seawater.</title>
        <authorList>
            <person name="Yuan Y."/>
        </authorList>
    </citation>
    <scope>NUCLEOTIDE SEQUENCE</scope>
    <source>
        <strain evidence="3">ZSDZ65</strain>
    </source>
</reference>
<name>A0A9X3CM43_9VIBR</name>
<keyword evidence="1 2" id="KW-0732">Signal</keyword>
<dbReference type="Gene3D" id="2.40.50.200">
    <property type="entry name" value="Bacterial OB-fold"/>
    <property type="match status" value="1"/>
</dbReference>
<evidence type="ECO:0000256" key="1">
    <source>
        <dbReference type="ARBA" id="ARBA00022729"/>
    </source>
</evidence>
<evidence type="ECO:0000256" key="2">
    <source>
        <dbReference type="SAM" id="SignalP"/>
    </source>
</evidence>
<dbReference type="EMBL" id="JAKRRY010000007">
    <property type="protein sequence ID" value="MCW8345927.1"/>
    <property type="molecule type" value="Genomic_DNA"/>
</dbReference>
<comment type="caution">
    <text evidence="3">The sequence shown here is derived from an EMBL/GenBank/DDBJ whole genome shotgun (WGS) entry which is preliminary data.</text>
</comment>
<feature type="signal peptide" evidence="2">
    <location>
        <begin position="1"/>
        <end position="19"/>
    </location>
</feature>
<dbReference type="PANTHER" id="PTHR36571:SF1">
    <property type="entry name" value="PROTEIN YGIW"/>
    <property type="match status" value="1"/>
</dbReference>
<dbReference type="PANTHER" id="PTHR36571">
    <property type="entry name" value="PROTEIN YGIW"/>
    <property type="match status" value="1"/>
</dbReference>
<accession>A0A9X3CM43</accession>
<dbReference type="Proteomes" id="UP001155587">
    <property type="component" value="Unassembled WGS sequence"/>
</dbReference>
<evidence type="ECO:0000313" key="4">
    <source>
        <dbReference type="Proteomes" id="UP001155587"/>
    </source>
</evidence>
<protein>
    <submittedName>
        <fullName evidence="3">NirD/YgiW/YdeI family stress tolerance protein</fullName>
    </submittedName>
</protein>
<proteinExistence type="predicted"/>
<gene>
    <name evidence="3" type="ORF">MD535_07890</name>
</gene>
<dbReference type="SUPFAM" id="SSF101756">
    <property type="entry name" value="Hypothetical protein YgiW"/>
    <property type="match status" value="1"/>
</dbReference>
<dbReference type="Pfam" id="PF04076">
    <property type="entry name" value="BOF"/>
    <property type="match status" value="1"/>
</dbReference>
<keyword evidence="4" id="KW-1185">Reference proteome</keyword>
<organism evidence="3 4">
    <name type="scientific">Vibrio qingdaonensis</name>
    <dbReference type="NCBI Taxonomy" id="2829491"/>
    <lineage>
        <taxon>Bacteria</taxon>
        <taxon>Pseudomonadati</taxon>
        <taxon>Pseudomonadota</taxon>
        <taxon>Gammaproteobacteria</taxon>
        <taxon>Vibrionales</taxon>
        <taxon>Vibrionaceae</taxon>
        <taxon>Vibrio</taxon>
    </lineage>
</organism>
<feature type="chain" id="PRO_5040856777" evidence="2">
    <location>
        <begin position="20"/>
        <end position="120"/>
    </location>
</feature>